<dbReference type="Pfam" id="PF04082">
    <property type="entry name" value="Fungal_trans"/>
    <property type="match status" value="1"/>
</dbReference>
<feature type="region of interest" description="Disordered" evidence="3">
    <location>
        <begin position="48"/>
        <end position="97"/>
    </location>
</feature>
<keyword evidence="6" id="KW-1185">Reference proteome</keyword>
<protein>
    <recommendedName>
        <fullName evidence="4">Zn(2)-C6 fungal-type domain-containing protein</fullName>
    </recommendedName>
</protein>
<dbReference type="SUPFAM" id="SSF57701">
    <property type="entry name" value="Zn2/Cys6 DNA-binding domain"/>
    <property type="match status" value="1"/>
</dbReference>
<proteinExistence type="predicted"/>
<evidence type="ECO:0000256" key="2">
    <source>
        <dbReference type="ARBA" id="ARBA00023242"/>
    </source>
</evidence>
<evidence type="ECO:0000256" key="3">
    <source>
        <dbReference type="SAM" id="MobiDB-lite"/>
    </source>
</evidence>
<feature type="region of interest" description="Disordered" evidence="3">
    <location>
        <begin position="626"/>
        <end position="648"/>
    </location>
</feature>
<dbReference type="InterPro" id="IPR050987">
    <property type="entry name" value="AtrR-like"/>
</dbReference>
<dbReference type="VEuPathDB" id="FungiDB:jhhlp_005400"/>
<reference evidence="5 6" key="1">
    <citation type="journal article" date="2017" name="G3 (Bethesda)">
        <title>First Draft Genome Sequence of the Pathogenic Fungus Lomentospora prolificans (Formerly Scedosporium prolificans).</title>
        <authorList>
            <person name="Luo R."/>
            <person name="Zimin A."/>
            <person name="Workman R."/>
            <person name="Fan Y."/>
            <person name="Pertea G."/>
            <person name="Grossman N."/>
            <person name="Wear M.P."/>
            <person name="Jia B."/>
            <person name="Miller H."/>
            <person name="Casadevall A."/>
            <person name="Timp W."/>
            <person name="Zhang S.X."/>
            <person name="Salzberg S.L."/>
        </authorList>
    </citation>
    <scope>NUCLEOTIDE SEQUENCE [LARGE SCALE GENOMIC DNA]</scope>
    <source>
        <strain evidence="5 6">JHH-5317</strain>
    </source>
</reference>
<dbReference type="CDD" id="cd12148">
    <property type="entry name" value="fungal_TF_MHR"/>
    <property type="match status" value="1"/>
</dbReference>
<dbReference type="Pfam" id="PF00172">
    <property type="entry name" value="Zn_clus"/>
    <property type="match status" value="1"/>
</dbReference>
<dbReference type="InterPro" id="IPR007219">
    <property type="entry name" value="XnlR_reg_dom"/>
</dbReference>
<dbReference type="AlphaFoldDB" id="A0A2N3N6R3"/>
<dbReference type="STRING" id="41688.A0A2N3N6R3"/>
<dbReference type="PROSITE" id="PS50048">
    <property type="entry name" value="ZN2_CY6_FUNGAL_2"/>
    <property type="match status" value="1"/>
</dbReference>
<dbReference type="SMART" id="SM00066">
    <property type="entry name" value="GAL4"/>
    <property type="match status" value="1"/>
</dbReference>
<dbReference type="Gene3D" id="4.10.240.10">
    <property type="entry name" value="Zn(2)-C6 fungal-type DNA-binding domain"/>
    <property type="match status" value="1"/>
</dbReference>
<feature type="compositionally biased region" description="Low complexity" evidence="3">
    <location>
        <begin position="81"/>
        <end position="97"/>
    </location>
</feature>
<keyword evidence="2" id="KW-0539">Nucleus</keyword>
<organism evidence="5 6">
    <name type="scientific">Lomentospora prolificans</name>
    <dbReference type="NCBI Taxonomy" id="41688"/>
    <lineage>
        <taxon>Eukaryota</taxon>
        <taxon>Fungi</taxon>
        <taxon>Dikarya</taxon>
        <taxon>Ascomycota</taxon>
        <taxon>Pezizomycotina</taxon>
        <taxon>Sordariomycetes</taxon>
        <taxon>Hypocreomycetidae</taxon>
        <taxon>Microascales</taxon>
        <taxon>Microascaceae</taxon>
        <taxon>Lomentospora</taxon>
    </lineage>
</organism>
<feature type="compositionally biased region" description="Basic residues" evidence="3">
    <location>
        <begin position="54"/>
        <end position="63"/>
    </location>
</feature>
<dbReference type="InterPro" id="IPR036864">
    <property type="entry name" value="Zn2-C6_fun-type_DNA-bd_sf"/>
</dbReference>
<dbReference type="InterPro" id="IPR001138">
    <property type="entry name" value="Zn2Cys6_DnaBD"/>
</dbReference>
<evidence type="ECO:0000259" key="4">
    <source>
        <dbReference type="PROSITE" id="PS50048"/>
    </source>
</evidence>
<comment type="caution">
    <text evidence="5">The sequence shown here is derived from an EMBL/GenBank/DDBJ whole genome shotgun (WGS) entry which is preliminary data.</text>
</comment>
<gene>
    <name evidence="5" type="ORF">jhhlp_005400</name>
</gene>
<feature type="domain" description="Zn(2)-C6 fungal-type" evidence="4">
    <location>
        <begin position="19"/>
        <end position="46"/>
    </location>
</feature>
<dbReference type="PROSITE" id="PS00463">
    <property type="entry name" value="ZN2_CY6_FUNGAL_1"/>
    <property type="match status" value="1"/>
</dbReference>
<dbReference type="PANTHER" id="PTHR46910">
    <property type="entry name" value="TRANSCRIPTION FACTOR PDR1"/>
    <property type="match status" value="1"/>
</dbReference>
<dbReference type="GO" id="GO:0000981">
    <property type="term" value="F:DNA-binding transcription factor activity, RNA polymerase II-specific"/>
    <property type="evidence" value="ECO:0007669"/>
    <property type="project" value="InterPro"/>
</dbReference>
<dbReference type="GO" id="GO:0003677">
    <property type="term" value="F:DNA binding"/>
    <property type="evidence" value="ECO:0007669"/>
    <property type="project" value="InterPro"/>
</dbReference>
<dbReference type="EMBL" id="NLAX01000700">
    <property type="protein sequence ID" value="PKS08125.1"/>
    <property type="molecule type" value="Genomic_DNA"/>
</dbReference>
<dbReference type="Proteomes" id="UP000233524">
    <property type="component" value="Unassembled WGS sequence"/>
</dbReference>
<keyword evidence="1" id="KW-0479">Metal-binding</keyword>
<dbReference type="GO" id="GO:0008270">
    <property type="term" value="F:zinc ion binding"/>
    <property type="evidence" value="ECO:0007669"/>
    <property type="project" value="InterPro"/>
</dbReference>
<feature type="region of interest" description="Disordered" evidence="3">
    <location>
        <begin position="121"/>
        <end position="142"/>
    </location>
</feature>
<feature type="compositionally biased region" description="Low complexity" evidence="3">
    <location>
        <begin position="637"/>
        <end position="648"/>
    </location>
</feature>
<dbReference type="SMART" id="SM00906">
    <property type="entry name" value="Fungal_trans"/>
    <property type="match status" value="1"/>
</dbReference>
<name>A0A2N3N6R3_9PEZI</name>
<dbReference type="InParanoid" id="A0A2N3N6R3"/>
<evidence type="ECO:0000256" key="1">
    <source>
        <dbReference type="ARBA" id="ARBA00022723"/>
    </source>
</evidence>
<accession>A0A2N3N6R3</accession>
<dbReference type="GO" id="GO:0006351">
    <property type="term" value="P:DNA-templated transcription"/>
    <property type="evidence" value="ECO:0007669"/>
    <property type="project" value="InterPro"/>
</dbReference>
<evidence type="ECO:0000313" key="5">
    <source>
        <dbReference type="EMBL" id="PKS08125.1"/>
    </source>
</evidence>
<sequence>MDREVAARPLLVSGRARHACVRCKRQKLKCDNHRPCYLCIRSGMECKDDDKRDGRKMKARAGSRRQDPAQGPSNAPEPEGESGAPGTPSSPATSSSEGLYIERTSTLRVVQQVYRDHLGGTTAGRHLDAIPDSPSERPQIANHPKNAVPIAELIGTELPCPAITECLFNSYISSVHWYVLLFHEASFRARFRALETAGVATSDDFSFLMFAVAVLGMAARYVTPWQKRRHGVEFDEHALEALFLATSERHLLRLLEESNTFAVGFLDLLASHYLFNRKTRRAFVLMGMSMRVAQGMELHNEPNWPEITVEEREMRRRLWWSLYTSEKFVAQAFGRPAIIQDMDIQVSYSDMDDEYVKTPELTSKETFENGTRKPITTISYHRYKARLYRIAAPITRVMYARKGRTMSEITRQIRTVHAQLLEFQRKLPRDLQLQTYEGVELDYNEGSPRAVLHLQALALRVSYDNMQMLLHRPLISWKGLEHQSADGVDLATMSVASVTTPSGSGNQAAEGGNAITSELITTSRRQCWTSAINLSHLLRHRGALEFIKHTPNGAHLGMHTFTAGVMLAVFALSKPFSSQAQEAKLALGRLIQIGNFAQSSVAVFNQSTGILKDLLRLIMEKELKSLTEPGDQENGGAQRRAAPPGEEAARAAEVASRMAIENAEIQEQANQAQMAQMDPQLPNYQSDGMADFGLWYGHSANDGFDEALSSLQNRNANSSVLDLDYSDWSIMANQPPTPRSTGIAGGLGQVGVDCQDAYGNSTGNYESHQLNNAHGQAGH</sequence>
<dbReference type="OrthoDB" id="3266505at2759"/>
<dbReference type="PANTHER" id="PTHR46910:SF17">
    <property type="entry name" value="SCFA-RELATED"/>
    <property type="match status" value="1"/>
</dbReference>
<evidence type="ECO:0000313" key="6">
    <source>
        <dbReference type="Proteomes" id="UP000233524"/>
    </source>
</evidence>
<dbReference type="CDD" id="cd00067">
    <property type="entry name" value="GAL4"/>
    <property type="match status" value="1"/>
</dbReference>